<comment type="caution">
    <text evidence="2">The sequence shown here is derived from an EMBL/GenBank/DDBJ whole genome shotgun (WGS) entry which is preliminary data.</text>
</comment>
<dbReference type="Proteomes" id="UP000229095">
    <property type="component" value="Unassembled WGS sequence"/>
</dbReference>
<dbReference type="RefSeq" id="WP_100510298.1">
    <property type="nucleotide sequence ID" value="NZ_PEBI01000001.1"/>
</dbReference>
<feature type="transmembrane region" description="Helical" evidence="1">
    <location>
        <begin position="38"/>
        <end position="56"/>
    </location>
</feature>
<keyword evidence="1" id="KW-0472">Membrane</keyword>
<accession>A0A2M9HBG1</accession>
<organism evidence="2 3">
    <name type="scientific">Bifidobacterium primatium</name>
    <dbReference type="NCBI Taxonomy" id="2045438"/>
    <lineage>
        <taxon>Bacteria</taxon>
        <taxon>Bacillati</taxon>
        <taxon>Actinomycetota</taxon>
        <taxon>Actinomycetes</taxon>
        <taxon>Bifidobacteriales</taxon>
        <taxon>Bifidobacteriaceae</taxon>
        <taxon>Bifidobacterium</taxon>
    </lineage>
</organism>
<protein>
    <submittedName>
        <fullName evidence="2">Uncharacterized protein</fullName>
    </submittedName>
</protein>
<keyword evidence="1" id="KW-1133">Transmembrane helix</keyword>
<dbReference type="EMBL" id="PEBI01000001">
    <property type="protein sequence ID" value="PJM74155.1"/>
    <property type="molecule type" value="Genomic_DNA"/>
</dbReference>
<evidence type="ECO:0000313" key="3">
    <source>
        <dbReference type="Proteomes" id="UP000229095"/>
    </source>
</evidence>
<evidence type="ECO:0000313" key="2">
    <source>
        <dbReference type="EMBL" id="PJM74155.1"/>
    </source>
</evidence>
<gene>
    <name evidence="2" type="ORF">CS006_03205</name>
</gene>
<reference evidence="2 3" key="1">
    <citation type="submission" date="2017-10" db="EMBL/GenBank/DDBJ databases">
        <title>Draft genome sequences of strains TRE 1, TRE 9, TRE H and TRI 7, isolated from tamarins, belonging to four potential novel Bifidobacterium species.</title>
        <authorList>
            <person name="Mattarelli P."/>
            <person name="Modesto M."/>
            <person name="Puglisi E."/>
            <person name="Morelli L."/>
            <person name="Spezio C."/>
            <person name="Bonetti A."/>
            <person name="Sandri C."/>
        </authorList>
    </citation>
    <scope>NUCLEOTIDE SEQUENCE [LARGE SCALE GENOMIC DNA]</scope>
    <source>
        <strain evidence="3">TRE1</strain>
    </source>
</reference>
<dbReference type="AlphaFoldDB" id="A0A2M9HBG1"/>
<evidence type="ECO:0000256" key="1">
    <source>
        <dbReference type="SAM" id="Phobius"/>
    </source>
</evidence>
<sequence length="60" mass="6338">MANDDRPPQGKSHNSGSMFQTLGGIALVILAAKAGPTWSAIIVAGVLIAAFAFDVWNRRQ</sequence>
<name>A0A2M9HBG1_9BIFI</name>
<keyword evidence="1" id="KW-0812">Transmembrane</keyword>
<proteinExistence type="predicted"/>
<feature type="transmembrane region" description="Helical" evidence="1">
    <location>
        <begin position="12"/>
        <end position="32"/>
    </location>
</feature>
<keyword evidence="3" id="KW-1185">Reference proteome</keyword>